<evidence type="ECO:0000313" key="3">
    <source>
        <dbReference type="Proteomes" id="UP001239445"/>
    </source>
</evidence>
<comment type="caution">
    <text evidence="2">The sequence shown here is derived from an EMBL/GenBank/DDBJ whole genome shotgun (WGS) entry which is preliminary data.</text>
</comment>
<protein>
    <submittedName>
        <fullName evidence="2">Uncharacterized protein</fullName>
    </submittedName>
</protein>
<proteinExistence type="predicted"/>
<reference evidence="2" key="1">
    <citation type="submission" date="2023-06" db="EMBL/GenBank/DDBJ databases">
        <title>Genome-scale phylogeny and comparative genomics of the fungal order Sordariales.</title>
        <authorList>
            <consortium name="Lawrence Berkeley National Laboratory"/>
            <person name="Hensen N."/>
            <person name="Bonometti L."/>
            <person name="Westerberg I."/>
            <person name="Brannstrom I.O."/>
            <person name="Guillou S."/>
            <person name="Cros-Aarteil S."/>
            <person name="Calhoun S."/>
            <person name="Haridas S."/>
            <person name="Kuo A."/>
            <person name="Mondo S."/>
            <person name="Pangilinan J."/>
            <person name="Riley R."/>
            <person name="Labutti K."/>
            <person name="Andreopoulos B."/>
            <person name="Lipzen A."/>
            <person name="Chen C."/>
            <person name="Yanf M."/>
            <person name="Daum C."/>
            <person name="Ng V."/>
            <person name="Clum A."/>
            <person name="Steindorff A."/>
            <person name="Ohm R."/>
            <person name="Martin F."/>
            <person name="Silar P."/>
            <person name="Natvig D."/>
            <person name="Lalanne C."/>
            <person name="Gautier V."/>
            <person name="Ament-Velasquez S.L."/>
            <person name="Kruys A."/>
            <person name="Hutchinson M.I."/>
            <person name="Powell A.J."/>
            <person name="Barry K."/>
            <person name="Miller A.N."/>
            <person name="Grigoriev I.V."/>
            <person name="Debuchy R."/>
            <person name="Gladieux P."/>
            <person name="Thoren M.H."/>
            <person name="Johannesson H."/>
        </authorList>
    </citation>
    <scope>NUCLEOTIDE SEQUENCE</scope>
    <source>
        <strain evidence="2">PSN4</strain>
    </source>
</reference>
<organism evidence="2 3">
    <name type="scientific">Echria macrotheca</name>
    <dbReference type="NCBI Taxonomy" id="438768"/>
    <lineage>
        <taxon>Eukaryota</taxon>
        <taxon>Fungi</taxon>
        <taxon>Dikarya</taxon>
        <taxon>Ascomycota</taxon>
        <taxon>Pezizomycotina</taxon>
        <taxon>Sordariomycetes</taxon>
        <taxon>Sordariomycetidae</taxon>
        <taxon>Sordariales</taxon>
        <taxon>Schizotheciaceae</taxon>
        <taxon>Echria</taxon>
    </lineage>
</organism>
<keyword evidence="1" id="KW-1133">Transmembrane helix</keyword>
<accession>A0AAJ0B3L0</accession>
<sequence>MASVAQTRHNPAPAQRNILANARAAWPAVMSWVVLCVFTILYSSFIGWVLLGNNPYIGNTPFDYSTMNLLLAVLSQLYAMLLCFVIASVLDNWRLASTTLDSGHGVSALAYAQLSPGTDFFTTSIITIGTRLKSPIGLIKLALPFIALSFGSVLKFQSSFAEDVFGMVTPVYAGSVILDTRLLKVVAPETPLHLWLKMENIGG</sequence>
<keyword evidence="3" id="KW-1185">Reference proteome</keyword>
<feature type="transmembrane region" description="Helical" evidence="1">
    <location>
        <begin position="69"/>
        <end position="90"/>
    </location>
</feature>
<gene>
    <name evidence="2" type="ORF">QBC47DRAFT_464249</name>
</gene>
<feature type="transmembrane region" description="Helical" evidence="1">
    <location>
        <begin position="24"/>
        <end position="49"/>
    </location>
</feature>
<evidence type="ECO:0000256" key="1">
    <source>
        <dbReference type="SAM" id="Phobius"/>
    </source>
</evidence>
<dbReference type="Proteomes" id="UP001239445">
    <property type="component" value="Unassembled WGS sequence"/>
</dbReference>
<keyword evidence="1" id="KW-0812">Transmembrane</keyword>
<dbReference type="EMBL" id="MU839843">
    <property type="protein sequence ID" value="KAK1751021.1"/>
    <property type="molecule type" value="Genomic_DNA"/>
</dbReference>
<evidence type="ECO:0000313" key="2">
    <source>
        <dbReference type="EMBL" id="KAK1751021.1"/>
    </source>
</evidence>
<dbReference type="AlphaFoldDB" id="A0AAJ0B3L0"/>
<name>A0AAJ0B3L0_9PEZI</name>
<keyword evidence="1" id="KW-0472">Membrane</keyword>